<dbReference type="GO" id="GO:0016042">
    <property type="term" value="P:lipid catabolic process"/>
    <property type="evidence" value="ECO:0007669"/>
    <property type="project" value="UniProtKB-KW"/>
</dbReference>
<keyword evidence="9" id="KW-1185">Reference proteome</keyword>
<dbReference type="AlphaFoldDB" id="A0A318S8E9"/>
<dbReference type="PANTHER" id="PTHR43856:SF1">
    <property type="entry name" value="MITOCHONDRIAL CARDIOLIPIN HYDROLASE"/>
    <property type="match status" value="1"/>
</dbReference>
<evidence type="ECO:0000256" key="4">
    <source>
        <dbReference type="ARBA" id="ARBA00022801"/>
    </source>
</evidence>
<reference evidence="8 9" key="1">
    <citation type="submission" date="2018-06" db="EMBL/GenBank/DDBJ databases">
        <title>Genomic Encyclopedia of Type Strains, Phase IV (KMG-IV): sequencing the most valuable type-strain genomes for metagenomic binning, comparative biology and taxonomic classification.</title>
        <authorList>
            <person name="Goeker M."/>
        </authorList>
    </citation>
    <scope>NUCLEOTIDE SEQUENCE [LARGE SCALE GENOMIC DNA]</scope>
    <source>
        <strain evidence="8 9">DSM 18048</strain>
    </source>
</reference>
<comment type="catalytic activity">
    <reaction evidence="1">
        <text>a 1,2-diacyl-sn-glycero-3-phosphocholine + H2O = a 1,2-diacyl-sn-glycero-3-phosphate + choline + H(+)</text>
        <dbReference type="Rhea" id="RHEA:14445"/>
        <dbReference type="ChEBI" id="CHEBI:15354"/>
        <dbReference type="ChEBI" id="CHEBI:15377"/>
        <dbReference type="ChEBI" id="CHEBI:15378"/>
        <dbReference type="ChEBI" id="CHEBI:57643"/>
        <dbReference type="ChEBI" id="CHEBI:58608"/>
        <dbReference type="EC" id="3.1.4.4"/>
    </reaction>
</comment>
<evidence type="ECO:0000256" key="2">
    <source>
        <dbReference type="ARBA" id="ARBA00008664"/>
    </source>
</evidence>
<feature type="domain" description="PLD phosphodiesterase" evidence="7">
    <location>
        <begin position="440"/>
        <end position="471"/>
    </location>
</feature>
<dbReference type="OrthoDB" id="9762009at2"/>
<keyword evidence="6" id="KW-0443">Lipid metabolism</keyword>
<dbReference type="PROSITE" id="PS50035">
    <property type="entry name" value="PLD"/>
    <property type="match status" value="1"/>
</dbReference>
<evidence type="ECO:0000256" key="6">
    <source>
        <dbReference type="ARBA" id="ARBA00023098"/>
    </source>
</evidence>
<comment type="caution">
    <text evidence="8">The sequence shown here is derived from an EMBL/GenBank/DDBJ whole genome shotgun (WGS) entry which is preliminary data.</text>
</comment>
<dbReference type="GO" id="GO:0006793">
    <property type="term" value="P:phosphorus metabolic process"/>
    <property type="evidence" value="ECO:0007669"/>
    <property type="project" value="UniProtKB-ARBA"/>
</dbReference>
<dbReference type="InterPro" id="IPR025202">
    <property type="entry name" value="PLD-like_dom"/>
</dbReference>
<accession>A0A318S8E9</accession>
<dbReference type="Gene3D" id="3.30.870.10">
    <property type="entry name" value="Endonuclease Chain A"/>
    <property type="match status" value="2"/>
</dbReference>
<proteinExistence type="inferred from homology"/>
<dbReference type="EMBL" id="QJSX01000013">
    <property type="protein sequence ID" value="PYE52061.1"/>
    <property type="molecule type" value="Genomic_DNA"/>
</dbReference>
<dbReference type="GO" id="GO:0004630">
    <property type="term" value="F:phospholipase D activity"/>
    <property type="evidence" value="ECO:0007669"/>
    <property type="project" value="UniProtKB-EC"/>
</dbReference>
<dbReference type="RefSeq" id="WP_110887829.1">
    <property type="nucleotide sequence ID" value="NZ_QJSX01000013.1"/>
</dbReference>
<gene>
    <name evidence="8" type="ORF">DES52_113107</name>
</gene>
<name>A0A318S8E9_9DEIO</name>
<keyword evidence="5" id="KW-0442">Lipid degradation</keyword>
<dbReference type="CDD" id="cd09173">
    <property type="entry name" value="PLDc_Nuc_like_unchar1_2"/>
    <property type="match status" value="1"/>
</dbReference>
<keyword evidence="4" id="KW-0378">Hydrolase</keyword>
<dbReference type="SUPFAM" id="SSF56024">
    <property type="entry name" value="Phospholipase D/nuclease"/>
    <property type="match status" value="2"/>
</dbReference>
<dbReference type="Proteomes" id="UP000248326">
    <property type="component" value="Unassembled WGS sequence"/>
</dbReference>
<dbReference type="InterPro" id="IPR001736">
    <property type="entry name" value="PLipase_D/transphosphatidylase"/>
</dbReference>
<dbReference type="InterPro" id="IPR051406">
    <property type="entry name" value="PLD_domain"/>
</dbReference>
<organism evidence="8 9">
    <name type="scientific">Deinococcus yavapaiensis KR-236</name>
    <dbReference type="NCBI Taxonomy" id="694435"/>
    <lineage>
        <taxon>Bacteria</taxon>
        <taxon>Thermotogati</taxon>
        <taxon>Deinococcota</taxon>
        <taxon>Deinococci</taxon>
        <taxon>Deinococcales</taxon>
        <taxon>Deinococcaceae</taxon>
        <taxon>Deinococcus</taxon>
    </lineage>
</organism>
<protein>
    <recommendedName>
        <fullName evidence="3">phospholipase D</fullName>
        <ecNumber evidence="3">3.1.4.4</ecNumber>
    </recommendedName>
</protein>
<dbReference type="PANTHER" id="PTHR43856">
    <property type="entry name" value="CARDIOLIPIN HYDROLASE"/>
    <property type="match status" value="1"/>
</dbReference>
<evidence type="ECO:0000256" key="5">
    <source>
        <dbReference type="ARBA" id="ARBA00022963"/>
    </source>
</evidence>
<sequence length="553" mass="61363">MRRTRSQDGVTLKAYAGTTGVLLAFDLAETRRPGLLGFAVHRSAPDGSDRWLSGQLAFPGQAHEPSEALSTNTAPIQAFRWGDYAVYPNRTYTYTLHPVYGVPGALDVRPGPSVTVTTHPQDAGEHIVTFNRAAAASQAFARRFPGMADDLRARKKNGQVAVLPAEALAWLSRGALEQIERFIDAALDDTWSLDIAIYEYELQPIVHAVERALRRRVNVRIVYHAKNGDDATTENEEHLTRVPDGAKRGRVTSSIHHHKFMVRGRIIDGVRTPHAVLCGSTNFTENGVYRQANVVHVAQSPQIAWSYQGVFDVLFSGADPKATRAYIDAHNKLPDAWGECFAGFSPRRGGADLDAFARLIGEARRDVLFCTAFDLDRRIVAALWGQKNDDVLRLGVQNRAQDVQDIIGTNRDRGRQFVATALLPEGLERFFKEDTAGQAGNILIHTKLIVLDFTSDQPTVISGSHNFSKNASANNDENYLVLRGNTDVADMYGCELLRVYDHYRFRYLISQAAKAGPVAPRTLKADDSWTNEYFGEDAQRTLDRRRFAGKEGV</sequence>
<evidence type="ECO:0000256" key="3">
    <source>
        <dbReference type="ARBA" id="ARBA00012027"/>
    </source>
</evidence>
<evidence type="ECO:0000259" key="7">
    <source>
        <dbReference type="PROSITE" id="PS50035"/>
    </source>
</evidence>
<dbReference type="EC" id="3.1.4.4" evidence="3"/>
<dbReference type="CDD" id="cd09172">
    <property type="entry name" value="PLDc_Nuc_like_unchar1_1"/>
    <property type="match status" value="1"/>
</dbReference>
<evidence type="ECO:0000313" key="9">
    <source>
        <dbReference type="Proteomes" id="UP000248326"/>
    </source>
</evidence>
<dbReference type="Pfam" id="PF13091">
    <property type="entry name" value="PLDc_2"/>
    <property type="match status" value="2"/>
</dbReference>
<dbReference type="GO" id="GO:0016891">
    <property type="term" value="F:RNA endonuclease activity producing 5'-phosphomonoesters, hydrolytic mechanism"/>
    <property type="evidence" value="ECO:0007669"/>
    <property type="project" value="TreeGrafter"/>
</dbReference>
<evidence type="ECO:0000313" key="8">
    <source>
        <dbReference type="EMBL" id="PYE52061.1"/>
    </source>
</evidence>
<comment type="similarity">
    <text evidence="2">Belongs to the phospholipase D family.</text>
</comment>
<evidence type="ECO:0000256" key="1">
    <source>
        <dbReference type="ARBA" id="ARBA00000798"/>
    </source>
</evidence>